<dbReference type="InterPro" id="IPR035956">
    <property type="entry name" value="RimP_N_sf"/>
</dbReference>
<accession>F8AVL9</accession>
<dbReference type="KEGG" id="fsy:FsymDg_3645"/>
<dbReference type="CDD" id="cd01734">
    <property type="entry name" value="YlxS_C"/>
    <property type="match status" value="1"/>
</dbReference>
<dbReference type="SUPFAM" id="SSF75420">
    <property type="entry name" value="YhbC-like, N-terminal domain"/>
    <property type="match status" value="1"/>
</dbReference>
<comment type="similarity">
    <text evidence="3">Belongs to the RimP family.</text>
</comment>
<feature type="domain" description="Ribosome maturation factor RimP C-terminal" evidence="6">
    <location>
        <begin position="122"/>
        <end position="189"/>
    </location>
</feature>
<dbReference type="HAMAP" id="MF_01077">
    <property type="entry name" value="RimP"/>
    <property type="match status" value="1"/>
</dbReference>
<evidence type="ECO:0000259" key="5">
    <source>
        <dbReference type="Pfam" id="PF02576"/>
    </source>
</evidence>
<feature type="domain" description="Ribosome maturation factor RimP N-terminal" evidence="5">
    <location>
        <begin position="40"/>
        <end position="119"/>
    </location>
</feature>
<evidence type="ECO:0000313" key="7">
    <source>
        <dbReference type="EMBL" id="AEH10923.1"/>
    </source>
</evidence>
<keyword evidence="1 3" id="KW-0963">Cytoplasm</keyword>
<dbReference type="STRING" id="656024.FsymDg_3645"/>
<dbReference type="Pfam" id="PF17384">
    <property type="entry name" value="DUF150_C"/>
    <property type="match status" value="1"/>
</dbReference>
<dbReference type="Gene3D" id="3.30.300.70">
    <property type="entry name" value="RimP-like superfamily, N-terminal"/>
    <property type="match status" value="1"/>
</dbReference>
<evidence type="ECO:0000259" key="6">
    <source>
        <dbReference type="Pfam" id="PF17384"/>
    </source>
</evidence>
<dbReference type="AlphaFoldDB" id="F8AVL9"/>
<evidence type="ECO:0000256" key="3">
    <source>
        <dbReference type="HAMAP-Rule" id="MF_01077"/>
    </source>
</evidence>
<comment type="function">
    <text evidence="3">Required for maturation of 30S ribosomal subunits.</text>
</comment>
<dbReference type="PANTHER" id="PTHR33867:SF1">
    <property type="entry name" value="RIBOSOME MATURATION FACTOR RIMP"/>
    <property type="match status" value="1"/>
</dbReference>
<dbReference type="GO" id="GO:0005829">
    <property type="term" value="C:cytosol"/>
    <property type="evidence" value="ECO:0007669"/>
    <property type="project" value="TreeGrafter"/>
</dbReference>
<comment type="subcellular location">
    <subcellularLocation>
        <location evidence="3">Cytoplasm</location>
    </subcellularLocation>
</comment>
<evidence type="ECO:0000256" key="1">
    <source>
        <dbReference type="ARBA" id="ARBA00022490"/>
    </source>
</evidence>
<dbReference type="InterPro" id="IPR028998">
    <property type="entry name" value="RimP_C"/>
</dbReference>
<evidence type="ECO:0000313" key="8">
    <source>
        <dbReference type="Proteomes" id="UP000001549"/>
    </source>
</evidence>
<dbReference type="InterPro" id="IPR003728">
    <property type="entry name" value="Ribosome_maturation_RimP"/>
</dbReference>
<dbReference type="PANTHER" id="PTHR33867">
    <property type="entry name" value="RIBOSOME MATURATION FACTOR RIMP"/>
    <property type="match status" value="1"/>
</dbReference>
<protein>
    <recommendedName>
        <fullName evidence="3">Ribosome maturation factor RimP</fullName>
    </recommendedName>
</protein>
<sequence length="221" mass="23214">MGDAVAATSVADAGGGRRRARPRSPDVRPSSARAELVRLLTPQLAARGFDLEDVTVSRAGSRSVVRVVVDRDGGVDLDAVAEASRVASAVLDAAETDPAAGDPPLAGPYVLEVSSPGVDRPLVAPRHWHRARGRLVSVRTRDGRELLGRVRATDEQTAELVLEGGRTAVGEVLRISFADVVRAAVQVEFRATDEDLVTGDEDPAGDEVLAAGEAQDAEAQR</sequence>
<dbReference type="Pfam" id="PF02576">
    <property type="entry name" value="RimP_N"/>
    <property type="match status" value="1"/>
</dbReference>
<evidence type="ECO:0000256" key="2">
    <source>
        <dbReference type="ARBA" id="ARBA00022517"/>
    </source>
</evidence>
<name>F8AVL9_9ACTN</name>
<dbReference type="EMBL" id="CP002801">
    <property type="protein sequence ID" value="AEH10923.1"/>
    <property type="molecule type" value="Genomic_DNA"/>
</dbReference>
<dbReference type="eggNOG" id="COG0779">
    <property type="taxonomic scope" value="Bacteria"/>
</dbReference>
<dbReference type="HOGENOM" id="CLU_070525_3_0_11"/>
<reference evidence="7 8" key="1">
    <citation type="submission" date="2011-05" db="EMBL/GenBank/DDBJ databases">
        <title>Complete sequence of chromosome of Frankia symbiont of Datisca glomerata.</title>
        <authorList>
            <consortium name="US DOE Joint Genome Institute"/>
            <person name="Lucas S."/>
            <person name="Han J."/>
            <person name="Lapidus A."/>
            <person name="Cheng J.-F."/>
            <person name="Goodwin L."/>
            <person name="Pitluck S."/>
            <person name="Peters L."/>
            <person name="Mikhailova N."/>
            <person name="Chertkov O."/>
            <person name="Teshima H."/>
            <person name="Han C."/>
            <person name="Tapia R."/>
            <person name="Land M."/>
            <person name="Hauser L."/>
            <person name="Kyrpides N."/>
            <person name="Ivanova N."/>
            <person name="Pagani I."/>
            <person name="Berry A."/>
            <person name="Pawlowski K."/>
            <person name="Persson T."/>
            <person name="Vanden Heuvel B."/>
            <person name="Benson D."/>
            <person name="Woyke T."/>
        </authorList>
    </citation>
    <scope>NUCLEOTIDE SEQUENCE [LARGE SCALE GENOMIC DNA]</scope>
    <source>
        <strain evidence="8">4085684</strain>
    </source>
</reference>
<dbReference type="GO" id="GO:0000028">
    <property type="term" value="P:ribosomal small subunit assembly"/>
    <property type="evidence" value="ECO:0007669"/>
    <property type="project" value="TreeGrafter"/>
</dbReference>
<feature type="region of interest" description="Disordered" evidence="4">
    <location>
        <begin position="1"/>
        <end position="34"/>
    </location>
</feature>
<gene>
    <name evidence="3" type="primary">rimP</name>
    <name evidence="7" type="ordered locus">FsymDg_3645</name>
</gene>
<proteinExistence type="inferred from homology"/>
<dbReference type="InterPro" id="IPR028989">
    <property type="entry name" value="RimP_N"/>
</dbReference>
<dbReference type="GO" id="GO:0006412">
    <property type="term" value="P:translation"/>
    <property type="evidence" value="ECO:0007669"/>
    <property type="project" value="TreeGrafter"/>
</dbReference>
<keyword evidence="8" id="KW-1185">Reference proteome</keyword>
<dbReference type="RefSeq" id="WP_013874805.1">
    <property type="nucleotide sequence ID" value="NC_015656.1"/>
</dbReference>
<evidence type="ECO:0000256" key="4">
    <source>
        <dbReference type="SAM" id="MobiDB-lite"/>
    </source>
</evidence>
<dbReference type="Proteomes" id="UP000001549">
    <property type="component" value="Chromosome"/>
</dbReference>
<feature type="compositionally biased region" description="Acidic residues" evidence="4">
    <location>
        <begin position="194"/>
        <end position="205"/>
    </location>
</feature>
<dbReference type="NCBIfam" id="NF000930">
    <property type="entry name" value="PRK00092.2-2"/>
    <property type="match status" value="1"/>
</dbReference>
<feature type="region of interest" description="Disordered" evidence="4">
    <location>
        <begin position="193"/>
        <end position="221"/>
    </location>
</feature>
<keyword evidence="2 3" id="KW-0690">Ribosome biogenesis</keyword>
<organism evidence="7 8">
    <name type="scientific">Candidatus Protofrankia datiscae</name>
    <dbReference type="NCBI Taxonomy" id="2716812"/>
    <lineage>
        <taxon>Bacteria</taxon>
        <taxon>Bacillati</taxon>
        <taxon>Actinomycetota</taxon>
        <taxon>Actinomycetes</taxon>
        <taxon>Frankiales</taxon>
        <taxon>Frankiaceae</taxon>
        <taxon>Protofrankia</taxon>
    </lineage>
</organism>